<protein>
    <submittedName>
        <fullName evidence="8">Prolipoprotein diacylglyceryl transferase</fullName>
    </submittedName>
</protein>
<name>A0A642C5P2_BACOV</name>
<feature type="transmembrane region" description="Helical" evidence="7">
    <location>
        <begin position="26"/>
        <end position="46"/>
    </location>
</feature>
<dbReference type="EMBL" id="VWFO01000724">
    <property type="protein sequence ID" value="KAA4645274.1"/>
    <property type="molecule type" value="Genomic_DNA"/>
</dbReference>
<proteinExistence type="inferred from homology"/>
<keyword evidence="8" id="KW-0449">Lipoprotein</keyword>
<sequence>MNTLLLSINWNPNPELFNLFGISIRYYGLLWAVGIFFAYIIVHYQFRDKKIDEKKFDPLFFYCFFGILIGARLGHCLFYDPGQYLTSGKGFVEMLLSIKFLAGGGWKFTGYEGLASHGGTLGLMIALWLYCRKTKLHY</sequence>
<feature type="transmembrane region" description="Helical" evidence="7">
    <location>
        <begin position="114"/>
        <end position="131"/>
    </location>
</feature>
<reference evidence="8 9" key="1">
    <citation type="journal article" date="2019" name="Nat. Med.">
        <title>A library of human gut bacterial isolates paired with longitudinal multiomics data enables mechanistic microbiome research.</title>
        <authorList>
            <person name="Poyet M."/>
            <person name="Groussin M."/>
            <person name="Gibbons S.M."/>
            <person name="Avila-Pacheco J."/>
            <person name="Jiang X."/>
            <person name="Kearney S.M."/>
            <person name="Perrotta A.R."/>
            <person name="Berdy B."/>
            <person name="Zhao S."/>
            <person name="Lieberman T.D."/>
            <person name="Swanson P.K."/>
            <person name="Smith M."/>
            <person name="Roesemann S."/>
            <person name="Alexander J.E."/>
            <person name="Rich S.A."/>
            <person name="Livny J."/>
            <person name="Vlamakis H."/>
            <person name="Clish C."/>
            <person name="Bullock K."/>
            <person name="Deik A."/>
            <person name="Scott J."/>
            <person name="Pierce K.A."/>
            <person name="Xavier R.J."/>
            <person name="Alm E.J."/>
        </authorList>
    </citation>
    <scope>NUCLEOTIDE SEQUENCE [LARGE SCALE GENOMIC DNA]</scope>
    <source>
        <strain evidence="8 9">BIOML-A14</strain>
    </source>
</reference>
<keyword evidence="3 8" id="KW-0808">Transferase</keyword>
<organism evidence="8 9">
    <name type="scientific">Bacteroides ovatus</name>
    <dbReference type="NCBI Taxonomy" id="28116"/>
    <lineage>
        <taxon>Bacteria</taxon>
        <taxon>Pseudomonadati</taxon>
        <taxon>Bacteroidota</taxon>
        <taxon>Bacteroidia</taxon>
        <taxon>Bacteroidales</taxon>
        <taxon>Bacteroidaceae</taxon>
        <taxon>Bacteroides</taxon>
    </lineage>
</organism>
<dbReference type="InterPro" id="IPR001640">
    <property type="entry name" value="Lgt"/>
</dbReference>
<evidence type="ECO:0000256" key="6">
    <source>
        <dbReference type="ARBA" id="ARBA00023136"/>
    </source>
</evidence>
<keyword evidence="4 7" id="KW-0812">Transmembrane</keyword>
<keyword evidence="2" id="KW-1003">Cell membrane</keyword>
<feature type="transmembrane region" description="Helical" evidence="7">
    <location>
        <begin position="58"/>
        <end position="79"/>
    </location>
</feature>
<dbReference type="GO" id="GO:0005886">
    <property type="term" value="C:plasma membrane"/>
    <property type="evidence" value="ECO:0007669"/>
    <property type="project" value="InterPro"/>
</dbReference>
<gene>
    <name evidence="8" type="ORF">F3B98_33045</name>
</gene>
<comment type="caution">
    <text evidence="8">The sequence shown here is derived from an EMBL/GenBank/DDBJ whole genome shotgun (WGS) entry which is preliminary data.</text>
</comment>
<accession>A0A642C5P2</accession>
<keyword evidence="6 7" id="KW-0472">Membrane</keyword>
<dbReference type="GO" id="GO:0042158">
    <property type="term" value="P:lipoprotein biosynthetic process"/>
    <property type="evidence" value="ECO:0007669"/>
    <property type="project" value="InterPro"/>
</dbReference>
<evidence type="ECO:0000313" key="8">
    <source>
        <dbReference type="EMBL" id="KAA4645274.1"/>
    </source>
</evidence>
<evidence type="ECO:0000256" key="2">
    <source>
        <dbReference type="ARBA" id="ARBA00022475"/>
    </source>
</evidence>
<dbReference type="AlphaFoldDB" id="A0A642C5P2"/>
<evidence type="ECO:0000256" key="3">
    <source>
        <dbReference type="ARBA" id="ARBA00022679"/>
    </source>
</evidence>
<evidence type="ECO:0000256" key="4">
    <source>
        <dbReference type="ARBA" id="ARBA00022692"/>
    </source>
</evidence>
<keyword evidence="5 7" id="KW-1133">Transmembrane helix</keyword>
<dbReference type="PANTHER" id="PTHR30589">
    <property type="entry name" value="PROLIPOPROTEIN DIACYLGLYCERYL TRANSFERASE"/>
    <property type="match status" value="1"/>
</dbReference>
<dbReference type="Pfam" id="PF01790">
    <property type="entry name" value="LGT"/>
    <property type="match status" value="1"/>
</dbReference>
<evidence type="ECO:0000256" key="5">
    <source>
        <dbReference type="ARBA" id="ARBA00022989"/>
    </source>
</evidence>
<feature type="non-terminal residue" evidence="8">
    <location>
        <position position="138"/>
    </location>
</feature>
<evidence type="ECO:0000256" key="7">
    <source>
        <dbReference type="SAM" id="Phobius"/>
    </source>
</evidence>
<dbReference type="PANTHER" id="PTHR30589:SF0">
    <property type="entry name" value="PHOSPHATIDYLGLYCEROL--PROLIPOPROTEIN DIACYLGLYCERYL TRANSFERASE"/>
    <property type="match status" value="1"/>
</dbReference>
<dbReference type="GO" id="GO:0008961">
    <property type="term" value="F:phosphatidylglycerol-prolipoprotein diacylglyceryl transferase activity"/>
    <property type="evidence" value="ECO:0007669"/>
    <property type="project" value="InterPro"/>
</dbReference>
<comment type="similarity">
    <text evidence="1">Belongs to the Lgt family.</text>
</comment>
<evidence type="ECO:0000313" key="9">
    <source>
        <dbReference type="Proteomes" id="UP000435985"/>
    </source>
</evidence>
<evidence type="ECO:0000256" key="1">
    <source>
        <dbReference type="ARBA" id="ARBA00007150"/>
    </source>
</evidence>
<dbReference type="Proteomes" id="UP000435985">
    <property type="component" value="Unassembled WGS sequence"/>
</dbReference>